<evidence type="ECO:0000313" key="3">
    <source>
        <dbReference type="Proteomes" id="UP000061587"/>
    </source>
</evidence>
<keyword evidence="1" id="KW-0472">Membrane</keyword>
<protein>
    <submittedName>
        <fullName evidence="2">Uncharacterized protein</fullName>
    </submittedName>
</protein>
<proteinExistence type="predicted"/>
<gene>
    <name evidence="2" type="ORF">BvMPK_3333</name>
</gene>
<reference evidence="3" key="1">
    <citation type="submission" date="2015-10" db="EMBL/GenBank/DDBJ databases">
        <title>Extensive mobilome-driven genome diversification in gut-associated Bacteroides vulgatus mpk.</title>
        <authorList>
            <person name="Beier S."/>
            <person name="Lange A."/>
            <person name="Huson D.H."/>
            <person name="Frick J.-S."/>
            <person name="Autenrieth I.B."/>
        </authorList>
    </citation>
    <scope>NUCLEOTIDE SEQUENCE [LARGE SCALE GENOMIC DNA]</scope>
    <source>
        <strain evidence="3">mpk</strain>
    </source>
</reference>
<keyword evidence="1" id="KW-1133">Transmembrane helix</keyword>
<dbReference type="PATRIC" id="fig|821.40.peg.4026"/>
<accession>A0A0P0M4K9</accession>
<sequence>MKFQYMFDNKTVGYLFLRLSSSMNSFRMNKFLMFFNIVKIYQSTQAVLNLAVFQFSFSYTKMKKGSRDG</sequence>
<feature type="transmembrane region" description="Helical" evidence="1">
    <location>
        <begin position="31"/>
        <end position="57"/>
    </location>
</feature>
<dbReference type="AlphaFoldDB" id="A0A0P0M4K9"/>
<name>A0A0P0M4K9_PHOVU</name>
<evidence type="ECO:0000256" key="1">
    <source>
        <dbReference type="SAM" id="Phobius"/>
    </source>
</evidence>
<organism evidence="2 3">
    <name type="scientific">Phocaeicola vulgatus</name>
    <name type="common">Bacteroides vulgatus</name>
    <dbReference type="NCBI Taxonomy" id="821"/>
    <lineage>
        <taxon>Bacteria</taxon>
        <taxon>Pseudomonadati</taxon>
        <taxon>Bacteroidota</taxon>
        <taxon>Bacteroidia</taxon>
        <taxon>Bacteroidales</taxon>
        <taxon>Bacteroidaceae</taxon>
        <taxon>Phocaeicola</taxon>
    </lineage>
</organism>
<evidence type="ECO:0000313" key="2">
    <source>
        <dbReference type="EMBL" id="ALK85903.1"/>
    </source>
</evidence>
<dbReference type="EMBL" id="CP013020">
    <property type="protein sequence ID" value="ALK85903.1"/>
    <property type="molecule type" value="Genomic_DNA"/>
</dbReference>
<keyword evidence="1" id="KW-0812">Transmembrane</keyword>
<reference evidence="2 3" key="2">
    <citation type="journal article" date="2016" name="Genome Biol. Evol.">
        <title>Extensive mobilome-driven genome diversification in mouse gut-associated Bacteroides vulgatus mpk.</title>
        <authorList>
            <person name="Lange A."/>
            <person name="Beier S."/>
            <person name="Steimle A."/>
            <person name="Autenrieth I.B."/>
            <person name="Huson D.H."/>
            <person name="Frick J.S."/>
        </authorList>
    </citation>
    <scope>NUCLEOTIDE SEQUENCE [LARGE SCALE GENOMIC DNA]</scope>
    <source>
        <strain evidence="3">mpk</strain>
    </source>
</reference>
<dbReference type="Proteomes" id="UP000061587">
    <property type="component" value="Chromosome"/>
</dbReference>